<dbReference type="Proteomes" id="UP000770330">
    <property type="component" value="Unassembled WGS sequence"/>
</dbReference>
<reference evidence="1" key="1">
    <citation type="submission" date="2020-04" db="EMBL/GenBank/DDBJ databases">
        <title>Deep metagenomics examines the oral microbiome during advanced dental caries in children, revealing novel taxa and co-occurrences with host molecules.</title>
        <authorList>
            <person name="Baker J.L."/>
            <person name="Morton J.T."/>
            <person name="Dinis M."/>
            <person name="Alvarez R."/>
            <person name="Tran N.C."/>
            <person name="Knight R."/>
            <person name="Edlund A."/>
        </authorList>
    </citation>
    <scope>NUCLEOTIDE SEQUENCE</scope>
    <source>
        <strain evidence="1">JCVI_39_bin.18</strain>
    </source>
</reference>
<accession>A0A930L844</accession>
<protein>
    <submittedName>
        <fullName evidence="1">Uncharacterized protein</fullName>
    </submittedName>
</protein>
<sequence length="113" mass="12110">MADKITPTLTLAALKNLDGAAEVTPFTFGINNRVVTFPDPLGLSPEAGEDLLQDLSGGKRATEVINKWLSEKDAAFVTKHLSLREMLLLMRKASEHYEASLGSLGEGHASTTA</sequence>
<comment type="caution">
    <text evidence="1">The sequence shown here is derived from an EMBL/GenBank/DDBJ whole genome shotgun (WGS) entry which is preliminary data.</text>
</comment>
<name>A0A930L844_9MICC</name>
<evidence type="ECO:0000313" key="1">
    <source>
        <dbReference type="EMBL" id="MBF1658117.1"/>
    </source>
</evidence>
<evidence type="ECO:0000313" key="2">
    <source>
        <dbReference type="Proteomes" id="UP000770330"/>
    </source>
</evidence>
<dbReference type="AlphaFoldDB" id="A0A930L844"/>
<dbReference type="EMBL" id="JABZXO010000035">
    <property type="protein sequence ID" value="MBF1658117.1"/>
    <property type="molecule type" value="Genomic_DNA"/>
</dbReference>
<organism evidence="1 2">
    <name type="scientific">Rothia mucilaginosa</name>
    <dbReference type="NCBI Taxonomy" id="43675"/>
    <lineage>
        <taxon>Bacteria</taxon>
        <taxon>Bacillati</taxon>
        <taxon>Actinomycetota</taxon>
        <taxon>Actinomycetes</taxon>
        <taxon>Micrococcales</taxon>
        <taxon>Micrococcaceae</taxon>
        <taxon>Rothia</taxon>
    </lineage>
</organism>
<proteinExistence type="predicted"/>
<gene>
    <name evidence="1" type="ORF">HXO61_09355</name>
</gene>
<dbReference type="RefSeq" id="WP_303945795.1">
    <property type="nucleotide sequence ID" value="NZ_JABZXO010000035.1"/>
</dbReference>